<evidence type="ECO:0000313" key="8">
    <source>
        <dbReference type="Proteomes" id="UP000192578"/>
    </source>
</evidence>
<comment type="subcellular location">
    <subcellularLocation>
        <location evidence="1 6">Membrane</location>
        <topology evidence="1 6">Multi-pass membrane protein</topology>
    </subcellularLocation>
</comment>
<evidence type="ECO:0000256" key="4">
    <source>
        <dbReference type="ARBA" id="ARBA00022989"/>
    </source>
</evidence>
<dbReference type="Pfam" id="PF00335">
    <property type="entry name" value="Tetraspanin"/>
    <property type="match status" value="1"/>
</dbReference>
<comment type="similarity">
    <text evidence="2 6">Belongs to the tetraspanin (TM4SF) family.</text>
</comment>
<keyword evidence="4 6" id="KW-1133">Transmembrane helix</keyword>
<reference evidence="8" key="1">
    <citation type="submission" date="2017-01" db="EMBL/GenBank/DDBJ databases">
        <title>Comparative genomics of anhydrobiosis in the tardigrade Hypsibius dujardini.</title>
        <authorList>
            <person name="Yoshida Y."/>
            <person name="Koutsovoulos G."/>
            <person name="Laetsch D."/>
            <person name="Stevens L."/>
            <person name="Kumar S."/>
            <person name="Horikawa D."/>
            <person name="Ishino K."/>
            <person name="Komine S."/>
            <person name="Tomita M."/>
            <person name="Blaxter M."/>
            <person name="Arakawa K."/>
        </authorList>
    </citation>
    <scope>NUCLEOTIDE SEQUENCE [LARGE SCALE GENOMIC DNA]</scope>
    <source>
        <strain evidence="8">Z151</strain>
    </source>
</reference>
<dbReference type="PANTHER" id="PTHR19282:SF551">
    <property type="entry name" value="RE08073P-RELATED"/>
    <property type="match status" value="1"/>
</dbReference>
<dbReference type="AlphaFoldDB" id="A0A1W0WIP1"/>
<accession>A0A1W0WIP1</accession>
<evidence type="ECO:0000313" key="7">
    <source>
        <dbReference type="EMBL" id="OQV15080.1"/>
    </source>
</evidence>
<proteinExistence type="inferred from homology"/>
<sequence>MNRCTTCLKWLVFVFNLLFWLSGLAILGLAIFLRVDPSTTTFFDGSASIQRYHAATYVLMAVGVIMAIIGFLGCCGALRQSRCMLGTFFALLFVVFVAEVAGGIVAYINKDQLTRQFIEDGFAEIVKKEYGKPGFEARTQYFDVVQSELECCGAKNSWDWFQSSWRGGNGDIGANGQDTYLVPLSCCQARYREDIRCVATNETIGIPQNLSTSNSNMDIINDKGCGVKLMETINKHRETVIGVGVGILVVQVLGLIFAIILCCTIKPERYGYKS</sequence>
<dbReference type="GO" id="GO:0005886">
    <property type="term" value="C:plasma membrane"/>
    <property type="evidence" value="ECO:0007669"/>
    <property type="project" value="TreeGrafter"/>
</dbReference>
<dbReference type="InterPro" id="IPR008952">
    <property type="entry name" value="Tetraspanin_EC2_sf"/>
</dbReference>
<feature type="transmembrane region" description="Helical" evidence="6">
    <location>
        <begin position="55"/>
        <end position="78"/>
    </location>
</feature>
<dbReference type="PIRSF" id="PIRSF002419">
    <property type="entry name" value="Tetraspanin"/>
    <property type="match status" value="1"/>
</dbReference>
<protein>
    <recommendedName>
        <fullName evidence="6">Tetraspanin</fullName>
    </recommendedName>
</protein>
<feature type="transmembrane region" description="Helical" evidence="6">
    <location>
        <begin position="240"/>
        <end position="265"/>
    </location>
</feature>
<dbReference type="Proteomes" id="UP000192578">
    <property type="component" value="Unassembled WGS sequence"/>
</dbReference>
<dbReference type="PANTHER" id="PTHR19282">
    <property type="entry name" value="TETRASPANIN"/>
    <property type="match status" value="1"/>
</dbReference>
<feature type="transmembrane region" description="Helical" evidence="6">
    <location>
        <begin position="85"/>
        <end position="108"/>
    </location>
</feature>
<evidence type="ECO:0000256" key="6">
    <source>
        <dbReference type="RuleBase" id="RU361218"/>
    </source>
</evidence>
<evidence type="ECO:0000256" key="5">
    <source>
        <dbReference type="ARBA" id="ARBA00023136"/>
    </source>
</evidence>
<evidence type="ECO:0000256" key="3">
    <source>
        <dbReference type="ARBA" id="ARBA00022692"/>
    </source>
</evidence>
<dbReference type="Gene3D" id="1.10.1450.10">
    <property type="entry name" value="Tetraspanin"/>
    <property type="match status" value="1"/>
</dbReference>
<gene>
    <name evidence="7" type="ORF">BV898_10712</name>
</gene>
<feature type="transmembrane region" description="Helical" evidence="6">
    <location>
        <begin position="12"/>
        <end position="35"/>
    </location>
</feature>
<dbReference type="InterPro" id="IPR000301">
    <property type="entry name" value="Tetraspanin_animals"/>
</dbReference>
<dbReference type="OrthoDB" id="5870230at2759"/>
<evidence type="ECO:0000256" key="2">
    <source>
        <dbReference type="ARBA" id="ARBA00006840"/>
    </source>
</evidence>
<keyword evidence="5 6" id="KW-0472">Membrane</keyword>
<dbReference type="InterPro" id="IPR018499">
    <property type="entry name" value="Tetraspanin/Peripherin"/>
</dbReference>
<name>A0A1W0WIP1_HYPEX</name>
<dbReference type="PRINTS" id="PR00259">
    <property type="entry name" value="TMFOUR"/>
</dbReference>
<dbReference type="EMBL" id="MTYJ01000094">
    <property type="protein sequence ID" value="OQV15080.1"/>
    <property type="molecule type" value="Genomic_DNA"/>
</dbReference>
<keyword evidence="8" id="KW-1185">Reference proteome</keyword>
<evidence type="ECO:0000256" key="1">
    <source>
        <dbReference type="ARBA" id="ARBA00004141"/>
    </source>
</evidence>
<organism evidence="7 8">
    <name type="scientific">Hypsibius exemplaris</name>
    <name type="common">Freshwater tardigrade</name>
    <dbReference type="NCBI Taxonomy" id="2072580"/>
    <lineage>
        <taxon>Eukaryota</taxon>
        <taxon>Metazoa</taxon>
        <taxon>Ecdysozoa</taxon>
        <taxon>Tardigrada</taxon>
        <taxon>Eutardigrada</taxon>
        <taxon>Parachela</taxon>
        <taxon>Hypsibioidea</taxon>
        <taxon>Hypsibiidae</taxon>
        <taxon>Hypsibius</taxon>
    </lineage>
</organism>
<comment type="caution">
    <text evidence="7">The sequence shown here is derived from an EMBL/GenBank/DDBJ whole genome shotgun (WGS) entry which is preliminary data.</text>
</comment>
<dbReference type="SUPFAM" id="SSF48652">
    <property type="entry name" value="Tetraspanin"/>
    <property type="match status" value="1"/>
</dbReference>
<keyword evidence="3 6" id="KW-0812">Transmembrane</keyword>